<dbReference type="InterPro" id="IPR027417">
    <property type="entry name" value="P-loop_NTPase"/>
</dbReference>
<evidence type="ECO:0000256" key="5">
    <source>
        <dbReference type="SAM" id="MobiDB-lite"/>
    </source>
</evidence>
<feature type="compositionally biased region" description="Low complexity" evidence="5">
    <location>
        <begin position="169"/>
        <end position="185"/>
    </location>
</feature>
<feature type="region of interest" description="Disordered" evidence="5">
    <location>
        <begin position="160"/>
        <end position="185"/>
    </location>
</feature>
<dbReference type="PROSITE" id="PS51421">
    <property type="entry name" value="RAS"/>
    <property type="match status" value="1"/>
</dbReference>
<organism evidence="6">
    <name type="scientific">Arcella intermedia</name>
    <dbReference type="NCBI Taxonomy" id="1963864"/>
    <lineage>
        <taxon>Eukaryota</taxon>
        <taxon>Amoebozoa</taxon>
        <taxon>Tubulinea</taxon>
        <taxon>Elardia</taxon>
        <taxon>Arcellinida</taxon>
        <taxon>Sphaerothecina</taxon>
        <taxon>Arcellidae</taxon>
        <taxon>Arcella</taxon>
    </lineage>
</organism>
<reference evidence="6" key="1">
    <citation type="journal article" date="2020" name="J. Eukaryot. Microbiol.">
        <title>De novo Sequencing, Assembly and Annotation of the Transcriptome for the Free-Living Testate Amoeba Arcella intermedia.</title>
        <authorList>
            <person name="Ribeiro G.M."/>
            <person name="Porfirio-Sousa A.L."/>
            <person name="Maurer-Alcala X.X."/>
            <person name="Katz L.A."/>
            <person name="Lahr D.J.G."/>
        </authorList>
    </citation>
    <scope>NUCLEOTIDE SEQUENCE</scope>
</reference>
<dbReference type="SUPFAM" id="SSF52540">
    <property type="entry name" value="P-loop containing nucleoside triphosphate hydrolases"/>
    <property type="match status" value="1"/>
</dbReference>
<dbReference type="NCBIfam" id="TIGR00231">
    <property type="entry name" value="small_GTP"/>
    <property type="match status" value="1"/>
</dbReference>
<sequence>MLRFTEGQFDVNQAATIGVDFKIHLMDVKDNLKVNLTIWDTAGQEKFQSLTGSYYRGAHAIFIVYDVTNSTSFLHLKKWLEEIDTYTTSTDVIKLLIGNKIDDKEKIQVTRAQGMEFANAHNLMFAELSAKDDIGVDLAFEQMINAVLDNPNLLKATSTKKPKENITVNQSQSDPQNQNSQLCYC</sequence>
<keyword evidence="2" id="KW-0547">Nucleotide-binding</keyword>
<dbReference type="SMART" id="SM00174">
    <property type="entry name" value="RHO"/>
    <property type="match status" value="1"/>
</dbReference>
<dbReference type="SMART" id="SM00173">
    <property type="entry name" value="RAS"/>
    <property type="match status" value="1"/>
</dbReference>
<evidence type="ECO:0000256" key="2">
    <source>
        <dbReference type="ARBA" id="ARBA00022741"/>
    </source>
</evidence>
<dbReference type="SMART" id="SM00175">
    <property type="entry name" value="RAB"/>
    <property type="match status" value="1"/>
</dbReference>
<dbReference type="GO" id="GO:0003924">
    <property type="term" value="F:GTPase activity"/>
    <property type="evidence" value="ECO:0007669"/>
    <property type="project" value="InterPro"/>
</dbReference>
<dbReference type="PROSITE" id="PS51419">
    <property type="entry name" value="RAB"/>
    <property type="match status" value="1"/>
</dbReference>
<accession>A0A6B2LIK8</accession>
<dbReference type="InterPro" id="IPR005225">
    <property type="entry name" value="Small_GTP-bd"/>
</dbReference>
<proteinExistence type="inferred from homology"/>
<keyword evidence="4" id="KW-0449">Lipoprotein</keyword>
<evidence type="ECO:0000256" key="3">
    <source>
        <dbReference type="ARBA" id="ARBA00023134"/>
    </source>
</evidence>
<evidence type="ECO:0008006" key="7">
    <source>
        <dbReference type="Google" id="ProtNLM"/>
    </source>
</evidence>
<dbReference type="SMART" id="SM00176">
    <property type="entry name" value="RAN"/>
    <property type="match status" value="1"/>
</dbReference>
<dbReference type="Gene3D" id="3.40.50.300">
    <property type="entry name" value="P-loop containing nucleotide triphosphate hydrolases"/>
    <property type="match status" value="1"/>
</dbReference>
<dbReference type="EMBL" id="GIBP01007894">
    <property type="protein sequence ID" value="NDV36863.1"/>
    <property type="molecule type" value="Transcribed_RNA"/>
</dbReference>
<dbReference type="PANTHER" id="PTHR47977">
    <property type="entry name" value="RAS-RELATED PROTEIN RAB"/>
    <property type="match status" value="1"/>
</dbReference>
<evidence type="ECO:0000256" key="4">
    <source>
        <dbReference type="ARBA" id="ARBA00023288"/>
    </source>
</evidence>
<protein>
    <recommendedName>
        <fullName evidence="7">Ras-related protein Rab-18</fullName>
    </recommendedName>
</protein>
<keyword evidence="3" id="KW-0342">GTP-binding</keyword>
<dbReference type="GO" id="GO:0005525">
    <property type="term" value="F:GTP binding"/>
    <property type="evidence" value="ECO:0007669"/>
    <property type="project" value="UniProtKB-KW"/>
</dbReference>
<dbReference type="FunFam" id="3.40.50.300:FF:001447">
    <property type="entry name" value="Ras-related protein Rab-1B"/>
    <property type="match status" value="1"/>
</dbReference>
<comment type="similarity">
    <text evidence="1">Belongs to the small GTPase superfamily. Rab family.</text>
</comment>
<dbReference type="AlphaFoldDB" id="A0A6B2LIK8"/>
<dbReference type="InterPro" id="IPR001806">
    <property type="entry name" value="Small_GTPase"/>
</dbReference>
<evidence type="ECO:0000256" key="1">
    <source>
        <dbReference type="ARBA" id="ARBA00006270"/>
    </source>
</evidence>
<evidence type="ECO:0000313" key="6">
    <source>
        <dbReference type="EMBL" id="NDV36863.1"/>
    </source>
</evidence>
<dbReference type="PRINTS" id="PR00449">
    <property type="entry name" value="RASTRNSFRMNG"/>
</dbReference>
<name>A0A6B2LIK8_9EUKA</name>
<dbReference type="Pfam" id="PF00071">
    <property type="entry name" value="Ras"/>
    <property type="match status" value="1"/>
</dbReference>
<dbReference type="InterPro" id="IPR050227">
    <property type="entry name" value="Rab"/>
</dbReference>